<dbReference type="RefSeq" id="WP_377476862.1">
    <property type="nucleotide sequence ID" value="NZ_JBHLWO010000001.1"/>
</dbReference>
<evidence type="ECO:0000313" key="3">
    <source>
        <dbReference type="Proteomes" id="UP001589774"/>
    </source>
</evidence>
<evidence type="ECO:0000313" key="2">
    <source>
        <dbReference type="EMBL" id="MFC0317924.1"/>
    </source>
</evidence>
<sequence length="158" mass="17967">MKHLKLAAFTIIELVVALLLMTIVVAVAYAALTLTGKQLGGLQQRFGIDNEHRLLQYALQQDFEAADRIVRQEGFLVCLRPSNTVRYELLDSTIVRHVDDETRDSFHFAVDSAFVGFESREQVEEGGLVDELRLQLHAKKNSYPVYVHKMYDAANLMK</sequence>
<gene>
    <name evidence="2" type="ORF">ACFFI0_06370</name>
</gene>
<dbReference type="EMBL" id="JBHLWO010000001">
    <property type="protein sequence ID" value="MFC0317924.1"/>
    <property type="molecule type" value="Genomic_DNA"/>
</dbReference>
<keyword evidence="1" id="KW-1133">Transmembrane helix</keyword>
<comment type="caution">
    <text evidence="2">The sequence shown here is derived from an EMBL/GenBank/DDBJ whole genome shotgun (WGS) entry which is preliminary data.</text>
</comment>
<keyword evidence="3" id="KW-1185">Reference proteome</keyword>
<evidence type="ECO:0000256" key="1">
    <source>
        <dbReference type="SAM" id="Phobius"/>
    </source>
</evidence>
<keyword evidence="1" id="KW-0472">Membrane</keyword>
<accession>A0ABV6HH70</accession>
<feature type="transmembrane region" description="Helical" evidence="1">
    <location>
        <begin position="6"/>
        <end position="32"/>
    </location>
</feature>
<proteinExistence type="predicted"/>
<organism evidence="2 3">
    <name type="scientific">Olivibacter oleidegradans</name>
    <dbReference type="NCBI Taxonomy" id="760123"/>
    <lineage>
        <taxon>Bacteria</taxon>
        <taxon>Pseudomonadati</taxon>
        <taxon>Bacteroidota</taxon>
        <taxon>Sphingobacteriia</taxon>
        <taxon>Sphingobacteriales</taxon>
        <taxon>Sphingobacteriaceae</taxon>
        <taxon>Olivibacter</taxon>
    </lineage>
</organism>
<reference evidence="2 3" key="1">
    <citation type="submission" date="2024-09" db="EMBL/GenBank/DDBJ databases">
        <authorList>
            <person name="Sun Q."/>
            <person name="Mori K."/>
        </authorList>
    </citation>
    <scope>NUCLEOTIDE SEQUENCE [LARGE SCALE GENOMIC DNA]</scope>
    <source>
        <strain evidence="2 3">CCM 7765</strain>
    </source>
</reference>
<dbReference type="Proteomes" id="UP001589774">
    <property type="component" value="Unassembled WGS sequence"/>
</dbReference>
<protein>
    <submittedName>
        <fullName evidence="2">Type II secretion system protein J</fullName>
    </submittedName>
</protein>
<name>A0ABV6HH70_9SPHI</name>
<keyword evidence="1" id="KW-0812">Transmembrane</keyword>